<dbReference type="Proteomes" id="UP000265515">
    <property type="component" value="Unassembled WGS sequence"/>
</dbReference>
<evidence type="ECO:0000313" key="5">
    <source>
        <dbReference type="Proteomes" id="UP000265515"/>
    </source>
</evidence>
<feature type="region of interest" description="Disordered" evidence="3">
    <location>
        <begin position="204"/>
        <end position="226"/>
    </location>
</feature>
<dbReference type="GO" id="GO:0001682">
    <property type="term" value="P:tRNA 5'-leader removal"/>
    <property type="evidence" value="ECO:0007669"/>
    <property type="project" value="InterPro"/>
</dbReference>
<evidence type="ECO:0000256" key="3">
    <source>
        <dbReference type="SAM" id="MobiDB-lite"/>
    </source>
</evidence>
<comment type="subcellular location">
    <subcellularLocation>
        <location evidence="1">Nucleus</location>
    </subcellularLocation>
</comment>
<dbReference type="Gramene" id="GBG88781">
    <property type="protein sequence ID" value="GBG88781"/>
    <property type="gene ID" value="CBR_g48398"/>
</dbReference>
<dbReference type="InterPro" id="IPR023534">
    <property type="entry name" value="Rof/RNase_P-like"/>
</dbReference>
<dbReference type="STRING" id="69332.A0A388M2K3"/>
<dbReference type="OrthoDB" id="124041at2759"/>
<feature type="compositionally biased region" description="Polar residues" evidence="3">
    <location>
        <begin position="1"/>
        <end position="12"/>
    </location>
</feature>
<dbReference type="SMART" id="SM00538">
    <property type="entry name" value="POP4"/>
    <property type="match status" value="1"/>
</dbReference>
<dbReference type="InterPro" id="IPR036980">
    <property type="entry name" value="RNase_P/MRP_Rpp29_sf"/>
</dbReference>
<keyword evidence="5" id="KW-1185">Reference proteome</keyword>
<protein>
    <submittedName>
        <fullName evidence="4">Uncharacterized protein</fullName>
    </submittedName>
</protein>
<dbReference type="InterPro" id="IPR016848">
    <property type="entry name" value="RNase_P/MRP_Rpp29-subunit"/>
</dbReference>
<reference evidence="4 5" key="1">
    <citation type="journal article" date="2018" name="Cell">
        <title>The Chara Genome: Secondary Complexity and Implications for Plant Terrestrialization.</title>
        <authorList>
            <person name="Nishiyama T."/>
            <person name="Sakayama H."/>
            <person name="Vries J.D."/>
            <person name="Buschmann H."/>
            <person name="Saint-Marcoux D."/>
            <person name="Ullrich K.K."/>
            <person name="Haas F.B."/>
            <person name="Vanderstraeten L."/>
            <person name="Becker D."/>
            <person name="Lang D."/>
            <person name="Vosolsobe S."/>
            <person name="Rombauts S."/>
            <person name="Wilhelmsson P.K.I."/>
            <person name="Janitza P."/>
            <person name="Kern R."/>
            <person name="Heyl A."/>
            <person name="Rumpler F."/>
            <person name="Villalobos L.I.A.C."/>
            <person name="Clay J.M."/>
            <person name="Skokan R."/>
            <person name="Toyoda A."/>
            <person name="Suzuki Y."/>
            <person name="Kagoshima H."/>
            <person name="Schijlen E."/>
            <person name="Tajeshwar N."/>
            <person name="Catarino B."/>
            <person name="Hetherington A.J."/>
            <person name="Saltykova A."/>
            <person name="Bonnot C."/>
            <person name="Breuninger H."/>
            <person name="Symeonidi A."/>
            <person name="Radhakrishnan G.V."/>
            <person name="Van Nieuwerburgh F."/>
            <person name="Deforce D."/>
            <person name="Chang C."/>
            <person name="Karol K.G."/>
            <person name="Hedrich R."/>
            <person name="Ulvskov P."/>
            <person name="Glockner G."/>
            <person name="Delwiche C.F."/>
            <person name="Petrasek J."/>
            <person name="Van de Peer Y."/>
            <person name="Friml J."/>
            <person name="Beilby M."/>
            <person name="Dolan L."/>
            <person name="Kohara Y."/>
            <person name="Sugano S."/>
            <person name="Fujiyama A."/>
            <person name="Delaux P.-M."/>
            <person name="Quint M."/>
            <person name="TheiBen G."/>
            <person name="Hagemann M."/>
            <person name="Harholt J."/>
            <person name="Dunand C."/>
            <person name="Zachgo S."/>
            <person name="Langdale J."/>
            <person name="Maumus F."/>
            <person name="Straeten D.V.D."/>
            <person name="Gould S.B."/>
            <person name="Rensing S.A."/>
        </authorList>
    </citation>
    <scope>NUCLEOTIDE SEQUENCE [LARGE SCALE GENOMIC DNA]</scope>
    <source>
        <strain evidence="4 5">S276</strain>
    </source>
</reference>
<dbReference type="OMA" id="MHARDHR"/>
<accession>A0A388M2K3</accession>
<feature type="region of interest" description="Disordered" evidence="3">
    <location>
        <begin position="1"/>
        <end position="106"/>
    </location>
</feature>
<dbReference type="AlphaFoldDB" id="A0A388M2K3"/>
<sequence>MGESQLAQTKSNGGTGDMSEKKRKSISALELRELGPPSKTRPSSSVPTRTLPPKSPSMRSAMVSRKGAPPSFRQSSGGNAKGKREDEAAGTRSASGPGPRGASARYGETEDGAWYYQPLDASVRGGPLGSMLGLSKPLPNPQEAALGILVDIQRFNPHNRKAFQAPDTRTIPLSDLLRERQRKEVVRVPLHNVMREMERKEKIREANQRKKKSMAGRSAERMHARDHRRNGTFTIRRPEQLKFCACLRLHELWKEYMKQLIGTSRGLSILKSRLLNADRHGCFMSVVQAKNPSWLGCKGIVVKETGRTFTLVSPVTDHVKVVPKGGCVFSFGVEDRLFTMYGNNIHWRPPQDGAETESREGSRSIDL</sequence>
<dbReference type="GO" id="GO:0000172">
    <property type="term" value="C:ribonuclease MRP complex"/>
    <property type="evidence" value="ECO:0007669"/>
    <property type="project" value="InterPro"/>
</dbReference>
<dbReference type="GO" id="GO:0006364">
    <property type="term" value="P:rRNA processing"/>
    <property type="evidence" value="ECO:0007669"/>
    <property type="project" value="TreeGrafter"/>
</dbReference>
<dbReference type="GO" id="GO:0005634">
    <property type="term" value="C:nucleus"/>
    <property type="evidence" value="ECO:0007669"/>
    <property type="project" value="UniProtKB-SubCell"/>
</dbReference>
<dbReference type="GO" id="GO:0030677">
    <property type="term" value="C:ribonuclease P complex"/>
    <property type="evidence" value="ECO:0007669"/>
    <property type="project" value="InterPro"/>
</dbReference>
<dbReference type="InterPro" id="IPR002730">
    <property type="entry name" value="Rpp29/RNP1"/>
</dbReference>
<dbReference type="PANTHER" id="PTHR13348">
    <property type="entry name" value="RIBONUCLEASE P SUBUNIT P29"/>
    <property type="match status" value="1"/>
</dbReference>
<dbReference type="Pfam" id="PF01868">
    <property type="entry name" value="RNase_P-MRP_p29"/>
    <property type="match status" value="1"/>
</dbReference>
<dbReference type="PANTHER" id="PTHR13348:SF0">
    <property type="entry name" value="RIBONUCLEASE P PROTEIN SUBUNIT P29"/>
    <property type="match status" value="1"/>
</dbReference>
<comment type="caution">
    <text evidence="4">The sequence shown here is derived from an EMBL/GenBank/DDBJ whole genome shotgun (WGS) entry which is preliminary data.</text>
</comment>
<dbReference type="GO" id="GO:0033204">
    <property type="term" value="F:ribonuclease P RNA binding"/>
    <property type="evidence" value="ECO:0007669"/>
    <property type="project" value="InterPro"/>
</dbReference>
<dbReference type="EMBL" id="BFEA01000694">
    <property type="protein sequence ID" value="GBG88781.1"/>
    <property type="molecule type" value="Genomic_DNA"/>
</dbReference>
<evidence type="ECO:0000256" key="1">
    <source>
        <dbReference type="ARBA" id="ARBA00004123"/>
    </source>
</evidence>
<comment type="similarity">
    <text evidence="2">Belongs to the eukaryotic/archaeal RNase P protein component 1 family.</text>
</comment>
<proteinExistence type="inferred from homology"/>
<dbReference type="Gene3D" id="2.30.30.210">
    <property type="entry name" value="Ribonuclease P/MRP, subunit p29"/>
    <property type="match status" value="1"/>
</dbReference>
<dbReference type="SUPFAM" id="SSF101744">
    <property type="entry name" value="Rof/RNase P subunit-like"/>
    <property type="match status" value="1"/>
</dbReference>
<evidence type="ECO:0000256" key="2">
    <source>
        <dbReference type="ARBA" id="ARBA00006181"/>
    </source>
</evidence>
<evidence type="ECO:0000313" key="4">
    <source>
        <dbReference type="EMBL" id="GBG88781.1"/>
    </source>
</evidence>
<organism evidence="4 5">
    <name type="scientific">Chara braunii</name>
    <name type="common">Braun's stonewort</name>
    <dbReference type="NCBI Taxonomy" id="69332"/>
    <lineage>
        <taxon>Eukaryota</taxon>
        <taxon>Viridiplantae</taxon>
        <taxon>Streptophyta</taxon>
        <taxon>Charophyceae</taxon>
        <taxon>Charales</taxon>
        <taxon>Characeae</taxon>
        <taxon>Chara</taxon>
    </lineage>
</organism>
<name>A0A388M2K3_CHABU</name>
<gene>
    <name evidence="4" type="ORF">CBR_g48398</name>
</gene>